<gene>
    <name evidence="6" type="ORF">NC653_027484</name>
</gene>
<evidence type="ECO:0000313" key="7">
    <source>
        <dbReference type="Proteomes" id="UP001164929"/>
    </source>
</evidence>
<dbReference type="InterPro" id="IPR051824">
    <property type="entry name" value="LRR_Rcpt-Like_S/T_Kinase"/>
</dbReference>
<dbReference type="Gene3D" id="3.80.10.10">
    <property type="entry name" value="Ribonuclease Inhibitor"/>
    <property type="match status" value="1"/>
</dbReference>
<dbReference type="EMBL" id="JAQIZT010000011">
    <property type="protein sequence ID" value="KAJ6979343.1"/>
    <property type="molecule type" value="Genomic_DNA"/>
</dbReference>
<feature type="compositionally biased region" description="Low complexity" evidence="4">
    <location>
        <begin position="7"/>
        <end position="18"/>
    </location>
</feature>
<evidence type="ECO:0000313" key="6">
    <source>
        <dbReference type="EMBL" id="KAJ6979343.1"/>
    </source>
</evidence>
<reference evidence="6" key="1">
    <citation type="journal article" date="2023" name="Mol. Ecol. Resour.">
        <title>Chromosome-level genome assembly of a triploid poplar Populus alba 'Berolinensis'.</title>
        <authorList>
            <person name="Chen S."/>
            <person name="Yu Y."/>
            <person name="Wang X."/>
            <person name="Wang S."/>
            <person name="Zhang T."/>
            <person name="Zhou Y."/>
            <person name="He R."/>
            <person name="Meng N."/>
            <person name="Wang Y."/>
            <person name="Liu W."/>
            <person name="Liu Z."/>
            <person name="Liu J."/>
            <person name="Guo Q."/>
            <person name="Huang H."/>
            <person name="Sederoff R.R."/>
            <person name="Wang G."/>
            <person name="Qu G."/>
            <person name="Chen S."/>
        </authorList>
    </citation>
    <scope>NUCLEOTIDE SEQUENCE</scope>
    <source>
        <strain evidence="6">SC-2020</strain>
    </source>
</reference>
<comment type="subcellular location">
    <subcellularLocation>
        <location evidence="1">Membrane</location>
        <topology evidence="1">Single-pass type I membrane protein</topology>
    </subcellularLocation>
</comment>
<dbReference type="InterPro" id="IPR032675">
    <property type="entry name" value="LRR_dom_sf"/>
</dbReference>
<dbReference type="PANTHER" id="PTHR48006">
    <property type="entry name" value="LEUCINE-RICH REPEAT-CONTAINING PROTEIN DDB_G0281931-RELATED"/>
    <property type="match status" value="1"/>
</dbReference>
<keyword evidence="2" id="KW-0433">Leucine-rich repeat</keyword>
<keyword evidence="3" id="KW-0677">Repeat</keyword>
<accession>A0AAD6Q6X6</accession>
<organism evidence="6 7">
    <name type="scientific">Populus alba x Populus x berolinensis</name>
    <dbReference type="NCBI Taxonomy" id="444605"/>
    <lineage>
        <taxon>Eukaryota</taxon>
        <taxon>Viridiplantae</taxon>
        <taxon>Streptophyta</taxon>
        <taxon>Embryophyta</taxon>
        <taxon>Tracheophyta</taxon>
        <taxon>Spermatophyta</taxon>
        <taxon>Magnoliopsida</taxon>
        <taxon>eudicotyledons</taxon>
        <taxon>Gunneridae</taxon>
        <taxon>Pentapetalae</taxon>
        <taxon>rosids</taxon>
        <taxon>fabids</taxon>
        <taxon>Malpighiales</taxon>
        <taxon>Salicaceae</taxon>
        <taxon>Saliceae</taxon>
        <taxon>Populus</taxon>
    </lineage>
</organism>
<evidence type="ECO:0000259" key="5">
    <source>
        <dbReference type="Pfam" id="PF23598"/>
    </source>
</evidence>
<evidence type="ECO:0000256" key="3">
    <source>
        <dbReference type="ARBA" id="ARBA00022737"/>
    </source>
</evidence>
<dbReference type="PANTHER" id="PTHR48006:SF81">
    <property type="entry name" value="PROTEIN KINASE DOMAIN-CONTAINING PROTEIN"/>
    <property type="match status" value="1"/>
</dbReference>
<proteinExistence type="predicted"/>
<name>A0AAD6Q6X6_9ROSI</name>
<evidence type="ECO:0000256" key="2">
    <source>
        <dbReference type="ARBA" id="ARBA00022614"/>
    </source>
</evidence>
<keyword evidence="6" id="KW-0418">Kinase</keyword>
<dbReference type="InterPro" id="IPR055414">
    <property type="entry name" value="LRR_R13L4/SHOC2-like"/>
</dbReference>
<protein>
    <submittedName>
        <fullName evidence="6">LRR receptor-like serine/threonine-protein kinase RFK1</fullName>
    </submittedName>
</protein>
<comment type="caution">
    <text evidence="6">The sequence shown here is derived from an EMBL/GenBank/DDBJ whole genome shotgun (WGS) entry which is preliminary data.</text>
</comment>
<dbReference type="GO" id="GO:0016301">
    <property type="term" value="F:kinase activity"/>
    <property type="evidence" value="ECO:0007669"/>
    <property type="project" value="UniProtKB-KW"/>
</dbReference>
<keyword evidence="6" id="KW-0808">Transferase</keyword>
<dbReference type="GO" id="GO:0016020">
    <property type="term" value="C:membrane"/>
    <property type="evidence" value="ECO:0007669"/>
    <property type="project" value="UniProtKB-SubCell"/>
</dbReference>
<dbReference type="SUPFAM" id="SSF52058">
    <property type="entry name" value="L domain-like"/>
    <property type="match status" value="1"/>
</dbReference>
<evidence type="ECO:0000256" key="1">
    <source>
        <dbReference type="ARBA" id="ARBA00004479"/>
    </source>
</evidence>
<feature type="region of interest" description="Disordered" evidence="4">
    <location>
        <begin position="1"/>
        <end position="21"/>
    </location>
</feature>
<sequence length="349" mass="38965">MLAIKPAQRLRSSRQASSGIGQPYLCPKNRFHSQLSIRHNSGGMGFDEKSVFYKFTPLLGLSYFLCKSELKTSFLTNLLCSSLTANRLSGNIPGHMGSFTALTYLSLESNQFSGVVPPELGKLVNLKTLILSGNKLVGSLPEALAQIKDLKDFRVSDNNLNGTVPEFIGNWTQLQKLDLYATGLQGPIPLAIFHLEKLSDLRIADMPGPEFQLPNSPIERQFLYVNCFITFHSKVEDMFYSELFNQPVTCCKGSEEHQFNWNNPRKRMESGKNTRLKPKILSAEISCSDLTFNKLAGEIPPNTIRRQFTFLSGNKLTGTVQDPFLQNSQNLLTADSTAFNFVMLISYAS</sequence>
<evidence type="ECO:0000256" key="4">
    <source>
        <dbReference type="SAM" id="MobiDB-lite"/>
    </source>
</evidence>
<dbReference type="FunFam" id="3.80.10.10:FF:000383">
    <property type="entry name" value="Leucine-rich repeat receptor protein kinase EMS1"/>
    <property type="match status" value="1"/>
</dbReference>
<keyword evidence="6" id="KW-0675">Receptor</keyword>
<feature type="domain" description="Disease resistance R13L4/SHOC-2-like LRR" evidence="5">
    <location>
        <begin position="93"/>
        <end position="203"/>
    </location>
</feature>
<dbReference type="AlphaFoldDB" id="A0AAD6Q6X6"/>
<dbReference type="Pfam" id="PF23598">
    <property type="entry name" value="LRR_14"/>
    <property type="match status" value="1"/>
</dbReference>
<dbReference type="Proteomes" id="UP001164929">
    <property type="component" value="Chromosome 11"/>
</dbReference>
<keyword evidence="7" id="KW-1185">Reference proteome</keyword>